<dbReference type="EMBL" id="BJTG01000002">
    <property type="protein sequence ID" value="GEJ56320.1"/>
    <property type="molecule type" value="Genomic_DNA"/>
</dbReference>
<dbReference type="GO" id="GO:0008713">
    <property type="term" value="F:ADP-heptose-lipopolysaccharide heptosyltransferase activity"/>
    <property type="evidence" value="ECO:0007669"/>
    <property type="project" value="TreeGrafter"/>
</dbReference>
<protein>
    <submittedName>
        <fullName evidence="3">Glycosyl hydrolase</fullName>
    </submittedName>
</protein>
<dbReference type="PANTHER" id="PTHR30160">
    <property type="entry name" value="TETRAACYLDISACCHARIDE 4'-KINASE-RELATED"/>
    <property type="match status" value="1"/>
</dbReference>
<evidence type="ECO:0000313" key="3">
    <source>
        <dbReference type="EMBL" id="GEJ56320.1"/>
    </source>
</evidence>
<dbReference type="GO" id="GO:0005829">
    <property type="term" value="C:cytosol"/>
    <property type="evidence" value="ECO:0007669"/>
    <property type="project" value="TreeGrafter"/>
</dbReference>
<keyword evidence="2" id="KW-0808">Transferase</keyword>
<dbReference type="RefSeq" id="WP_176063679.1">
    <property type="nucleotide sequence ID" value="NZ_BJTG01000002.1"/>
</dbReference>
<evidence type="ECO:0000256" key="1">
    <source>
        <dbReference type="ARBA" id="ARBA00022676"/>
    </source>
</evidence>
<dbReference type="CDD" id="cd03789">
    <property type="entry name" value="GT9_LPS_heptosyltransferase"/>
    <property type="match status" value="1"/>
</dbReference>
<accession>A0A7I9VJK6</accession>
<proteinExistence type="predicted"/>
<sequence length="337" mass="34475">MSATKILIVRYSALGDVVLATSVLEPLLARFPGAEVEWVTDAAYAPLLAGLPGVRAVHPLERGGAAPALALRERLRGRFDLTLDLQHKVRSALVSHGAAPRRLTFRRRSAPGAVLALLGTDPPLARAHATVLYAEALAPLGVAGPGRLQLSLSPTARALAADALPRRGGPLVAIAPGARWATKRWPAERFAAVADALAADGARIVLAGGPGDREAFQAVRALLRAPVAADLSPLPVDALAAALARVQLLVACDSGPVHLASAVGTPVLALFGPTSPVRWGPPPPGRAFSLGLACSPCSNHGAEFCPEGHHRCLADLGAEAVAAAARALLGEAAAASR</sequence>
<dbReference type="InterPro" id="IPR051199">
    <property type="entry name" value="LPS_LOS_Heptosyltrfase"/>
</dbReference>
<dbReference type="Gene3D" id="3.40.50.2000">
    <property type="entry name" value="Glycogen Phosphorylase B"/>
    <property type="match status" value="2"/>
</dbReference>
<keyword evidence="4" id="KW-1185">Reference proteome</keyword>
<dbReference type="SUPFAM" id="SSF53756">
    <property type="entry name" value="UDP-Glycosyltransferase/glycogen phosphorylase"/>
    <property type="match status" value="1"/>
</dbReference>
<keyword evidence="1" id="KW-0328">Glycosyltransferase</keyword>
<evidence type="ECO:0000256" key="2">
    <source>
        <dbReference type="ARBA" id="ARBA00022679"/>
    </source>
</evidence>
<dbReference type="Pfam" id="PF01075">
    <property type="entry name" value="Glyco_transf_9"/>
    <property type="match status" value="1"/>
</dbReference>
<dbReference type="GO" id="GO:0009244">
    <property type="term" value="P:lipopolysaccharide core region biosynthetic process"/>
    <property type="evidence" value="ECO:0007669"/>
    <property type="project" value="TreeGrafter"/>
</dbReference>
<gene>
    <name evidence="3" type="ORF">AMYX_10610</name>
</gene>
<dbReference type="InterPro" id="IPR002201">
    <property type="entry name" value="Glyco_trans_9"/>
</dbReference>
<dbReference type="Proteomes" id="UP000503640">
    <property type="component" value="Unassembled WGS sequence"/>
</dbReference>
<evidence type="ECO:0000313" key="4">
    <source>
        <dbReference type="Proteomes" id="UP000503640"/>
    </source>
</evidence>
<reference evidence="4" key="1">
    <citation type="journal article" date="2020" name="Appl. Environ. Microbiol.">
        <title>Diazotrophic Anaeromyxobacter Isolates from Soils.</title>
        <authorList>
            <person name="Masuda Y."/>
            <person name="Yamanaka H."/>
            <person name="Xu Z.X."/>
            <person name="Shiratori Y."/>
            <person name="Aono T."/>
            <person name="Amachi S."/>
            <person name="Senoo K."/>
            <person name="Itoh H."/>
        </authorList>
    </citation>
    <scope>NUCLEOTIDE SEQUENCE [LARGE SCALE GENOMIC DNA]</scope>
    <source>
        <strain evidence="4">R267</strain>
    </source>
</reference>
<name>A0A7I9VJK6_9BACT</name>
<organism evidence="3 4">
    <name type="scientific">Anaeromyxobacter diazotrophicus</name>
    <dbReference type="NCBI Taxonomy" id="2590199"/>
    <lineage>
        <taxon>Bacteria</taxon>
        <taxon>Pseudomonadati</taxon>
        <taxon>Myxococcota</taxon>
        <taxon>Myxococcia</taxon>
        <taxon>Myxococcales</taxon>
        <taxon>Cystobacterineae</taxon>
        <taxon>Anaeromyxobacteraceae</taxon>
        <taxon>Anaeromyxobacter</taxon>
    </lineage>
</organism>
<dbReference type="AlphaFoldDB" id="A0A7I9VJK6"/>
<dbReference type="GO" id="GO:0016787">
    <property type="term" value="F:hydrolase activity"/>
    <property type="evidence" value="ECO:0007669"/>
    <property type="project" value="UniProtKB-KW"/>
</dbReference>
<keyword evidence="3" id="KW-0378">Hydrolase</keyword>
<comment type="caution">
    <text evidence="3">The sequence shown here is derived from an EMBL/GenBank/DDBJ whole genome shotgun (WGS) entry which is preliminary data.</text>
</comment>